<dbReference type="Proteomes" id="UP000013827">
    <property type="component" value="Unassembled WGS sequence"/>
</dbReference>
<dbReference type="PaxDb" id="2903-EOD39378"/>
<dbReference type="KEGG" id="ehx:EMIHUDRAFT_361329"/>
<dbReference type="GeneID" id="17284649"/>
<feature type="compositionally biased region" description="Basic and acidic residues" evidence="1">
    <location>
        <begin position="32"/>
        <end position="44"/>
    </location>
</feature>
<organism evidence="2 3">
    <name type="scientific">Emiliania huxleyi (strain CCMP1516)</name>
    <dbReference type="NCBI Taxonomy" id="280463"/>
    <lineage>
        <taxon>Eukaryota</taxon>
        <taxon>Haptista</taxon>
        <taxon>Haptophyta</taxon>
        <taxon>Prymnesiophyceae</taxon>
        <taxon>Isochrysidales</taxon>
        <taxon>Noelaerhabdaceae</taxon>
        <taxon>Emiliania</taxon>
    </lineage>
</organism>
<dbReference type="AlphaFoldDB" id="A0A0D3KUE3"/>
<sequence length="53" mass="6063">MQGPRSHTDATPAEARRRGHRTPCLPRARGHQAPETRETRDQRDPTQTMLSRS</sequence>
<accession>A0A0D3KUE3</accession>
<evidence type="ECO:0000313" key="2">
    <source>
        <dbReference type="EnsemblProtists" id="EOD39378"/>
    </source>
</evidence>
<proteinExistence type="predicted"/>
<dbReference type="RefSeq" id="XP_005791807.1">
    <property type="nucleotide sequence ID" value="XM_005791750.1"/>
</dbReference>
<evidence type="ECO:0000313" key="3">
    <source>
        <dbReference type="Proteomes" id="UP000013827"/>
    </source>
</evidence>
<evidence type="ECO:0000256" key="1">
    <source>
        <dbReference type="SAM" id="MobiDB-lite"/>
    </source>
</evidence>
<name>A0A0D3KUE3_EMIH1</name>
<protein>
    <submittedName>
        <fullName evidence="2">Uncharacterized protein</fullName>
    </submittedName>
</protein>
<keyword evidence="3" id="KW-1185">Reference proteome</keyword>
<dbReference type="EnsemblProtists" id="EOD39378">
    <property type="protein sequence ID" value="EOD39378"/>
    <property type="gene ID" value="EMIHUDRAFT_361329"/>
</dbReference>
<reference evidence="3" key="1">
    <citation type="journal article" date="2013" name="Nature">
        <title>Pan genome of the phytoplankton Emiliania underpins its global distribution.</title>
        <authorList>
            <person name="Read B.A."/>
            <person name="Kegel J."/>
            <person name="Klute M.J."/>
            <person name="Kuo A."/>
            <person name="Lefebvre S.C."/>
            <person name="Maumus F."/>
            <person name="Mayer C."/>
            <person name="Miller J."/>
            <person name="Monier A."/>
            <person name="Salamov A."/>
            <person name="Young J."/>
            <person name="Aguilar M."/>
            <person name="Claverie J.M."/>
            <person name="Frickenhaus S."/>
            <person name="Gonzalez K."/>
            <person name="Herman E.K."/>
            <person name="Lin Y.C."/>
            <person name="Napier J."/>
            <person name="Ogata H."/>
            <person name="Sarno A.F."/>
            <person name="Shmutz J."/>
            <person name="Schroeder D."/>
            <person name="de Vargas C."/>
            <person name="Verret F."/>
            <person name="von Dassow P."/>
            <person name="Valentin K."/>
            <person name="Van de Peer Y."/>
            <person name="Wheeler G."/>
            <person name="Dacks J.B."/>
            <person name="Delwiche C.F."/>
            <person name="Dyhrman S.T."/>
            <person name="Glockner G."/>
            <person name="John U."/>
            <person name="Richards T."/>
            <person name="Worden A.Z."/>
            <person name="Zhang X."/>
            <person name="Grigoriev I.V."/>
            <person name="Allen A.E."/>
            <person name="Bidle K."/>
            <person name="Borodovsky M."/>
            <person name="Bowler C."/>
            <person name="Brownlee C."/>
            <person name="Cock J.M."/>
            <person name="Elias M."/>
            <person name="Gladyshev V.N."/>
            <person name="Groth M."/>
            <person name="Guda C."/>
            <person name="Hadaegh A."/>
            <person name="Iglesias-Rodriguez M.D."/>
            <person name="Jenkins J."/>
            <person name="Jones B.M."/>
            <person name="Lawson T."/>
            <person name="Leese F."/>
            <person name="Lindquist E."/>
            <person name="Lobanov A."/>
            <person name="Lomsadze A."/>
            <person name="Malik S.B."/>
            <person name="Marsh M.E."/>
            <person name="Mackinder L."/>
            <person name="Mock T."/>
            <person name="Mueller-Roeber B."/>
            <person name="Pagarete A."/>
            <person name="Parker M."/>
            <person name="Probert I."/>
            <person name="Quesneville H."/>
            <person name="Raines C."/>
            <person name="Rensing S.A."/>
            <person name="Riano-Pachon D.M."/>
            <person name="Richier S."/>
            <person name="Rokitta S."/>
            <person name="Shiraiwa Y."/>
            <person name="Soanes D.M."/>
            <person name="van der Giezen M."/>
            <person name="Wahlund T.M."/>
            <person name="Williams B."/>
            <person name="Wilson W."/>
            <person name="Wolfe G."/>
            <person name="Wurch L.L."/>
        </authorList>
    </citation>
    <scope>NUCLEOTIDE SEQUENCE</scope>
</reference>
<dbReference type="HOGENOM" id="CLU_3072699_0_0_1"/>
<reference evidence="2" key="2">
    <citation type="submission" date="2024-10" db="UniProtKB">
        <authorList>
            <consortium name="EnsemblProtists"/>
        </authorList>
    </citation>
    <scope>IDENTIFICATION</scope>
</reference>
<feature type="region of interest" description="Disordered" evidence="1">
    <location>
        <begin position="1"/>
        <end position="53"/>
    </location>
</feature>